<sequence>MFLYRPSNDTPRLGVDERKNTLRVPGTLKQTLEVLFHTFSRGTKKFAGLCFLVISWSSEVFLALNVWENVVIFTLDITHLQKIAVQQKEVLI</sequence>
<reference evidence="1 2" key="1">
    <citation type="journal article" date="2019" name="Commun. Biol.">
        <title>The bagworm genome reveals a unique fibroin gene that provides high tensile strength.</title>
        <authorList>
            <person name="Kono N."/>
            <person name="Nakamura H."/>
            <person name="Ohtoshi R."/>
            <person name="Tomita M."/>
            <person name="Numata K."/>
            <person name="Arakawa K."/>
        </authorList>
    </citation>
    <scope>NUCLEOTIDE SEQUENCE [LARGE SCALE GENOMIC DNA]</scope>
</reference>
<organism evidence="1 2">
    <name type="scientific">Eumeta variegata</name>
    <name type="common">Bagworm moth</name>
    <name type="synonym">Eumeta japonica</name>
    <dbReference type="NCBI Taxonomy" id="151549"/>
    <lineage>
        <taxon>Eukaryota</taxon>
        <taxon>Metazoa</taxon>
        <taxon>Ecdysozoa</taxon>
        <taxon>Arthropoda</taxon>
        <taxon>Hexapoda</taxon>
        <taxon>Insecta</taxon>
        <taxon>Pterygota</taxon>
        <taxon>Neoptera</taxon>
        <taxon>Endopterygota</taxon>
        <taxon>Lepidoptera</taxon>
        <taxon>Glossata</taxon>
        <taxon>Ditrysia</taxon>
        <taxon>Tineoidea</taxon>
        <taxon>Psychidae</taxon>
        <taxon>Oiketicinae</taxon>
        <taxon>Eumeta</taxon>
    </lineage>
</organism>
<proteinExistence type="predicted"/>
<name>A0A4C1V179_EUMVA</name>
<keyword evidence="2" id="KW-1185">Reference proteome</keyword>
<accession>A0A4C1V179</accession>
<dbReference type="EMBL" id="BGZK01000261">
    <property type="protein sequence ID" value="GBP32523.1"/>
    <property type="molecule type" value="Genomic_DNA"/>
</dbReference>
<dbReference type="AlphaFoldDB" id="A0A4C1V179"/>
<dbReference type="Proteomes" id="UP000299102">
    <property type="component" value="Unassembled WGS sequence"/>
</dbReference>
<gene>
    <name evidence="1" type="ORF">EVAR_23934_1</name>
</gene>
<evidence type="ECO:0000313" key="1">
    <source>
        <dbReference type="EMBL" id="GBP32523.1"/>
    </source>
</evidence>
<protein>
    <submittedName>
        <fullName evidence="1">Uncharacterized protein</fullName>
    </submittedName>
</protein>
<comment type="caution">
    <text evidence="1">The sequence shown here is derived from an EMBL/GenBank/DDBJ whole genome shotgun (WGS) entry which is preliminary data.</text>
</comment>
<evidence type="ECO:0000313" key="2">
    <source>
        <dbReference type="Proteomes" id="UP000299102"/>
    </source>
</evidence>